<evidence type="ECO:0000256" key="1">
    <source>
        <dbReference type="SAM" id="MobiDB-lite"/>
    </source>
</evidence>
<name>A0A1R3IEX0_9ROSI</name>
<protein>
    <submittedName>
        <fullName evidence="2">Uncharacterized protein</fullName>
    </submittedName>
</protein>
<accession>A0A1R3IEX0</accession>
<evidence type="ECO:0000313" key="3">
    <source>
        <dbReference type="Proteomes" id="UP000187203"/>
    </source>
</evidence>
<keyword evidence="3" id="KW-1185">Reference proteome</keyword>
<sequence length="109" mass="12340">MPDCQAEHHIAAHHHLTQLSDAGLYIESPSNHRRVPNQHCETASKTAPSPWTPTHRRIPSKLPHPNPTRTSHKPTYSFISHAINRRLEQHSTHNLGPTVLAENIDFNSK</sequence>
<dbReference type="EMBL" id="AWUE01018338">
    <property type="protein sequence ID" value="OMO81146.1"/>
    <property type="molecule type" value="Genomic_DNA"/>
</dbReference>
<gene>
    <name evidence="2" type="ORF">COLO4_23738</name>
</gene>
<feature type="region of interest" description="Disordered" evidence="1">
    <location>
        <begin position="90"/>
        <end position="109"/>
    </location>
</feature>
<dbReference type="AlphaFoldDB" id="A0A1R3IEX0"/>
<organism evidence="2 3">
    <name type="scientific">Corchorus olitorius</name>
    <dbReference type="NCBI Taxonomy" id="93759"/>
    <lineage>
        <taxon>Eukaryota</taxon>
        <taxon>Viridiplantae</taxon>
        <taxon>Streptophyta</taxon>
        <taxon>Embryophyta</taxon>
        <taxon>Tracheophyta</taxon>
        <taxon>Spermatophyta</taxon>
        <taxon>Magnoliopsida</taxon>
        <taxon>eudicotyledons</taxon>
        <taxon>Gunneridae</taxon>
        <taxon>Pentapetalae</taxon>
        <taxon>rosids</taxon>
        <taxon>malvids</taxon>
        <taxon>Malvales</taxon>
        <taxon>Malvaceae</taxon>
        <taxon>Grewioideae</taxon>
        <taxon>Apeibeae</taxon>
        <taxon>Corchorus</taxon>
    </lineage>
</organism>
<feature type="region of interest" description="Disordered" evidence="1">
    <location>
        <begin position="28"/>
        <end position="74"/>
    </location>
</feature>
<comment type="caution">
    <text evidence="2">The sequence shown here is derived from an EMBL/GenBank/DDBJ whole genome shotgun (WGS) entry which is preliminary data.</text>
</comment>
<feature type="compositionally biased region" description="Polar residues" evidence="1">
    <location>
        <begin position="39"/>
        <end position="49"/>
    </location>
</feature>
<reference evidence="3" key="1">
    <citation type="submission" date="2013-09" db="EMBL/GenBank/DDBJ databases">
        <title>Corchorus olitorius genome sequencing.</title>
        <authorList>
            <person name="Alam M."/>
            <person name="Haque M.S."/>
            <person name="Islam M.S."/>
            <person name="Emdad E.M."/>
            <person name="Islam M.M."/>
            <person name="Ahmed B."/>
            <person name="Halim A."/>
            <person name="Hossen Q.M.M."/>
            <person name="Hossain M.Z."/>
            <person name="Ahmed R."/>
            <person name="Khan M.M."/>
            <person name="Islam R."/>
            <person name="Rashid M.M."/>
            <person name="Khan S.A."/>
            <person name="Rahman M.S."/>
            <person name="Alam M."/>
            <person name="Yahiya A.S."/>
            <person name="Khan M.S."/>
            <person name="Azam M.S."/>
            <person name="Haque T."/>
            <person name="Lashkar M.Z.H."/>
            <person name="Akhand A.I."/>
            <person name="Morshed G."/>
            <person name="Roy S."/>
            <person name="Uddin K.S."/>
            <person name="Rabeya T."/>
            <person name="Hossain A.S."/>
            <person name="Chowdhury A."/>
            <person name="Snigdha A.R."/>
            <person name="Mortoza M.S."/>
            <person name="Matin S.A."/>
            <person name="Hoque S.M.E."/>
            <person name="Islam M.K."/>
            <person name="Roy D.K."/>
            <person name="Haider R."/>
            <person name="Moosa M.M."/>
            <person name="Elias S.M."/>
            <person name="Hasan A.M."/>
            <person name="Jahan S."/>
            <person name="Shafiuddin M."/>
            <person name="Mahmood N."/>
            <person name="Shommy N.S."/>
        </authorList>
    </citation>
    <scope>NUCLEOTIDE SEQUENCE [LARGE SCALE GENOMIC DNA]</scope>
    <source>
        <strain evidence="3">cv. O-4</strain>
    </source>
</reference>
<proteinExistence type="predicted"/>
<evidence type="ECO:0000313" key="2">
    <source>
        <dbReference type="EMBL" id="OMO81146.1"/>
    </source>
</evidence>
<dbReference type="Proteomes" id="UP000187203">
    <property type="component" value="Unassembled WGS sequence"/>
</dbReference>